<dbReference type="Pfam" id="PF00589">
    <property type="entry name" value="Phage_integrase"/>
    <property type="match status" value="1"/>
</dbReference>
<sequence length="136" mass="15026">MTPRSQRLTKDRVGCIIAMIGEEAGVIVRTEDERTNSRVKYASAHDIRRGCAQRLINAGVSAETLKVVMRHADFATTEKYYGATRSAQAAASEVRQKMTTEAPTDALVGRLVGRKEKAPELNAEELLKLKALLERL</sequence>
<dbReference type="GO" id="GO:0006310">
    <property type="term" value="P:DNA recombination"/>
    <property type="evidence" value="ECO:0007669"/>
    <property type="project" value="UniProtKB-KW"/>
</dbReference>
<dbReference type="GO" id="GO:0003677">
    <property type="term" value="F:DNA binding"/>
    <property type="evidence" value="ECO:0007669"/>
    <property type="project" value="InterPro"/>
</dbReference>
<evidence type="ECO:0000259" key="2">
    <source>
        <dbReference type="Pfam" id="PF00589"/>
    </source>
</evidence>
<proteinExistence type="predicted"/>
<dbReference type="EMBL" id="ANOG01000054">
    <property type="protein sequence ID" value="EMI22693.1"/>
    <property type="molecule type" value="Genomic_DNA"/>
</dbReference>
<dbReference type="Proteomes" id="UP000011991">
    <property type="component" value="Unassembled WGS sequence"/>
</dbReference>
<protein>
    <submittedName>
        <fullName evidence="3">Integrase, catalytic core, phage domain protein</fullName>
    </submittedName>
</protein>
<evidence type="ECO:0000313" key="4">
    <source>
        <dbReference type="Proteomes" id="UP000011991"/>
    </source>
</evidence>
<dbReference type="InterPro" id="IPR011010">
    <property type="entry name" value="DNA_brk_join_enz"/>
</dbReference>
<name>M5RTM2_9BACT</name>
<evidence type="ECO:0000313" key="3">
    <source>
        <dbReference type="EMBL" id="EMI22693.1"/>
    </source>
</evidence>
<accession>M5RTM2</accession>
<keyword evidence="4" id="KW-1185">Reference proteome</keyword>
<evidence type="ECO:0000256" key="1">
    <source>
        <dbReference type="ARBA" id="ARBA00023172"/>
    </source>
</evidence>
<keyword evidence="1" id="KW-0233">DNA recombination</keyword>
<gene>
    <name evidence="3" type="ORF">RMSM_00378</name>
</gene>
<dbReference type="InterPro" id="IPR002104">
    <property type="entry name" value="Integrase_catalytic"/>
</dbReference>
<comment type="caution">
    <text evidence="3">The sequence shown here is derived from an EMBL/GenBank/DDBJ whole genome shotgun (WGS) entry which is preliminary data.</text>
</comment>
<dbReference type="SUPFAM" id="SSF56349">
    <property type="entry name" value="DNA breaking-rejoining enzymes"/>
    <property type="match status" value="1"/>
</dbReference>
<feature type="domain" description="Tyr recombinase" evidence="2">
    <location>
        <begin position="27"/>
        <end position="82"/>
    </location>
</feature>
<organism evidence="3 4">
    <name type="scientific">Rhodopirellula maiorica SM1</name>
    <dbReference type="NCBI Taxonomy" id="1265738"/>
    <lineage>
        <taxon>Bacteria</taxon>
        <taxon>Pseudomonadati</taxon>
        <taxon>Planctomycetota</taxon>
        <taxon>Planctomycetia</taxon>
        <taxon>Pirellulales</taxon>
        <taxon>Pirellulaceae</taxon>
        <taxon>Novipirellula</taxon>
    </lineage>
</organism>
<dbReference type="GO" id="GO:0015074">
    <property type="term" value="P:DNA integration"/>
    <property type="evidence" value="ECO:0007669"/>
    <property type="project" value="InterPro"/>
</dbReference>
<dbReference type="InterPro" id="IPR013762">
    <property type="entry name" value="Integrase-like_cat_sf"/>
</dbReference>
<dbReference type="Gene3D" id="1.10.443.10">
    <property type="entry name" value="Intergrase catalytic core"/>
    <property type="match status" value="1"/>
</dbReference>
<dbReference type="AlphaFoldDB" id="M5RTM2"/>
<reference evidence="3 4" key="1">
    <citation type="journal article" date="2013" name="Mar. Genomics">
        <title>Expression of sulfatases in Rhodopirellula baltica and the diversity of sulfatases in the genus Rhodopirellula.</title>
        <authorList>
            <person name="Wegner C.E."/>
            <person name="Richter-Heitmann T."/>
            <person name="Klindworth A."/>
            <person name="Klockow C."/>
            <person name="Richter M."/>
            <person name="Achstetter T."/>
            <person name="Glockner F.O."/>
            <person name="Harder J."/>
        </authorList>
    </citation>
    <scope>NUCLEOTIDE SEQUENCE [LARGE SCALE GENOMIC DNA]</scope>
    <source>
        <strain evidence="3 4">SM1</strain>
    </source>
</reference>
<dbReference type="PATRIC" id="fig|1265738.3.peg.380"/>